<comment type="caution">
    <text evidence="2">The sequence shown here is derived from an EMBL/GenBank/DDBJ whole genome shotgun (WGS) entry which is preliminary data.</text>
</comment>
<feature type="compositionally biased region" description="Polar residues" evidence="1">
    <location>
        <begin position="98"/>
        <end position="108"/>
    </location>
</feature>
<protein>
    <submittedName>
        <fullName evidence="2">Uncharacterized protein</fullName>
    </submittedName>
</protein>
<keyword evidence="3" id="KW-1185">Reference proteome</keyword>
<dbReference type="EMBL" id="JBFXLQ010000005">
    <property type="protein sequence ID" value="KAL2870741.1"/>
    <property type="molecule type" value="Genomic_DNA"/>
</dbReference>
<dbReference type="GeneID" id="98141267"/>
<name>A0ABR4M1R2_9EURO</name>
<accession>A0ABR4M1R2</accession>
<feature type="region of interest" description="Disordered" evidence="1">
    <location>
        <begin position="40"/>
        <end position="65"/>
    </location>
</feature>
<proteinExistence type="predicted"/>
<dbReference type="Proteomes" id="UP001610432">
    <property type="component" value="Unassembled WGS sequence"/>
</dbReference>
<feature type="region of interest" description="Disordered" evidence="1">
    <location>
        <begin position="96"/>
        <end position="121"/>
    </location>
</feature>
<gene>
    <name evidence="2" type="ORF">BJX67DRAFT_246329</name>
</gene>
<dbReference type="RefSeq" id="XP_070889720.1">
    <property type="nucleotide sequence ID" value="XM_071026195.1"/>
</dbReference>
<evidence type="ECO:0000256" key="1">
    <source>
        <dbReference type="SAM" id="MobiDB-lite"/>
    </source>
</evidence>
<sequence>MALPAALMKIVASHPRLAQPFISQDFPYTRSPIKIHSRALDRPPRRGRSSLTPVLGQGTEPLWPRHGRPCGHEEKLHRQAQPCCSWRGHPDHNIASPIASTTNDSLTRISKPGVKQPWSRSTLPGTIRERSTQRIPCSTFLGSPSMPRMSRQDGMVSFRYTMPVSASSSPTGLTIDKTP</sequence>
<evidence type="ECO:0000313" key="2">
    <source>
        <dbReference type="EMBL" id="KAL2870741.1"/>
    </source>
</evidence>
<organism evidence="2 3">
    <name type="scientific">Aspergillus lucknowensis</name>
    <dbReference type="NCBI Taxonomy" id="176173"/>
    <lineage>
        <taxon>Eukaryota</taxon>
        <taxon>Fungi</taxon>
        <taxon>Dikarya</taxon>
        <taxon>Ascomycota</taxon>
        <taxon>Pezizomycotina</taxon>
        <taxon>Eurotiomycetes</taxon>
        <taxon>Eurotiomycetidae</taxon>
        <taxon>Eurotiales</taxon>
        <taxon>Aspergillaceae</taxon>
        <taxon>Aspergillus</taxon>
        <taxon>Aspergillus subgen. Nidulantes</taxon>
    </lineage>
</organism>
<reference evidence="2 3" key="1">
    <citation type="submission" date="2024-07" db="EMBL/GenBank/DDBJ databases">
        <title>Section-level genome sequencing and comparative genomics of Aspergillus sections Usti and Cavernicolus.</title>
        <authorList>
            <consortium name="Lawrence Berkeley National Laboratory"/>
            <person name="Nybo J.L."/>
            <person name="Vesth T.C."/>
            <person name="Theobald S."/>
            <person name="Frisvad J.C."/>
            <person name="Larsen T.O."/>
            <person name="Kjaerboelling I."/>
            <person name="Rothschild-Mancinelli K."/>
            <person name="Lyhne E.K."/>
            <person name="Kogle M.E."/>
            <person name="Barry K."/>
            <person name="Clum A."/>
            <person name="Na H."/>
            <person name="Ledsgaard L."/>
            <person name="Lin J."/>
            <person name="Lipzen A."/>
            <person name="Kuo A."/>
            <person name="Riley R."/>
            <person name="Mondo S."/>
            <person name="Labutti K."/>
            <person name="Haridas S."/>
            <person name="Pangalinan J."/>
            <person name="Salamov A.A."/>
            <person name="Simmons B.A."/>
            <person name="Magnuson J.K."/>
            <person name="Chen J."/>
            <person name="Drula E."/>
            <person name="Henrissat B."/>
            <person name="Wiebenga A."/>
            <person name="Lubbers R.J."/>
            <person name="Gomes A.C."/>
            <person name="Macurrencykelacurrency M.R."/>
            <person name="Stajich J."/>
            <person name="Grigoriev I.V."/>
            <person name="Mortensen U.H."/>
            <person name="De Vries R.P."/>
            <person name="Baker S.E."/>
            <person name="Andersen M.R."/>
        </authorList>
    </citation>
    <scope>NUCLEOTIDE SEQUENCE [LARGE SCALE GENOMIC DNA]</scope>
    <source>
        <strain evidence="2 3">CBS 449.75</strain>
    </source>
</reference>
<evidence type="ECO:0000313" key="3">
    <source>
        <dbReference type="Proteomes" id="UP001610432"/>
    </source>
</evidence>